<proteinExistence type="predicted"/>
<comment type="caution">
    <text evidence="1">The sequence shown here is derived from an EMBL/GenBank/DDBJ whole genome shotgun (WGS) entry which is preliminary data.</text>
</comment>
<evidence type="ECO:0000313" key="1">
    <source>
        <dbReference type="EMBL" id="TJZ66714.1"/>
    </source>
</evidence>
<gene>
    <name evidence="1" type="ORF">FAZ21_17030</name>
</gene>
<evidence type="ECO:0000313" key="2">
    <source>
        <dbReference type="Proteomes" id="UP000310016"/>
    </source>
</evidence>
<dbReference type="OrthoDB" id="8589689at2"/>
<accession>A0A4U0PUH9</accession>
<reference evidence="1 2" key="1">
    <citation type="submission" date="2019-04" db="EMBL/GenBank/DDBJ databases">
        <title>Chitiniphilus eburnea sp. nov., a novel chitinolytic bacterium isolated from aquaculture sludge.</title>
        <authorList>
            <person name="Sheng M."/>
        </authorList>
    </citation>
    <scope>NUCLEOTIDE SEQUENCE [LARGE SCALE GENOMIC DNA]</scope>
    <source>
        <strain evidence="1 2">HX-2-15</strain>
    </source>
</reference>
<dbReference type="RefSeq" id="WP_136774637.1">
    <property type="nucleotide sequence ID" value="NZ_SUMF01000030.1"/>
</dbReference>
<evidence type="ECO:0008006" key="3">
    <source>
        <dbReference type="Google" id="ProtNLM"/>
    </source>
</evidence>
<organism evidence="1 2">
    <name type="scientific">Chitiniphilus eburneus</name>
    <dbReference type="NCBI Taxonomy" id="2571148"/>
    <lineage>
        <taxon>Bacteria</taxon>
        <taxon>Pseudomonadati</taxon>
        <taxon>Pseudomonadota</taxon>
        <taxon>Betaproteobacteria</taxon>
        <taxon>Neisseriales</taxon>
        <taxon>Chitinibacteraceae</taxon>
        <taxon>Chitiniphilus</taxon>
    </lineage>
</organism>
<protein>
    <recommendedName>
        <fullName evidence="3">Essential protein Yae1 N-terminal domain-containing protein</fullName>
    </recommendedName>
</protein>
<dbReference type="AlphaFoldDB" id="A0A4U0PUH9"/>
<sequence>MSHDYWSTPAAAREMESIGYQDGQRAGHQRGLNEGFRKGMNQGIQQGRQEAWAEVQPQLTAANEMVQGMAQILAAAADALLQADDAAKVAFAVKYADRLDKAMAKGLIRTAPHNNPQLAGLSVVMRLVDESRRACLQATESTPTP</sequence>
<dbReference type="Proteomes" id="UP000310016">
    <property type="component" value="Unassembled WGS sequence"/>
</dbReference>
<keyword evidence="2" id="KW-1185">Reference proteome</keyword>
<dbReference type="EMBL" id="SUMF01000030">
    <property type="protein sequence ID" value="TJZ66714.1"/>
    <property type="molecule type" value="Genomic_DNA"/>
</dbReference>
<name>A0A4U0PUH9_9NEIS</name>